<dbReference type="Pfam" id="PF02470">
    <property type="entry name" value="MlaD"/>
    <property type="match status" value="1"/>
</dbReference>
<dbReference type="InterPro" id="IPR052336">
    <property type="entry name" value="MlaD_Phospholipid_Transporter"/>
</dbReference>
<comment type="caution">
    <text evidence="4">The sequence shown here is derived from an EMBL/GenBank/DDBJ whole genome shotgun (WGS) entry which is preliminary data.</text>
</comment>
<name>A0ABP6NRQ0_9ACTN</name>
<feature type="domain" description="Mammalian cell entry C-terminal" evidence="3">
    <location>
        <begin position="155"/>
        <end position="334"/>
    </location>
</feature>
<feature type="region of interest" description="Disordered" evidence="1">
    <location>
        <begin position="1"/>
        <end position="43"/>
    </location>
</feature>
<organism evidence="4 5">
    <name type="scientific">Planomonospora alba</name>
    <dbReference type="NCBI Taxonomy" id="161354"/>
    <lineage>
        <taxon>Bacteria</taxon>
        <taxon>Bacillati</taxon>
        <taxon>Actinomycetota</taxon>
        <taxon>Actinomycetes</taxon>
        <taxon>Streptosporangiales</taxon>
        <taxon>Streptosporangiaceae</taxon>
        <taxon>Planomonospora</taxon>
    </lineage>
</organism>
<dbReference type="PANTHER" id="PTHR33371:SF4">
    <property type="entry name" value="INTERMEMBRANE PHOSPHOLIPID TRANSPORT SYSTEM BINDING PROTEIN MLAD"/>
    <property type="match status" value="1"/>
</dbReference>
<evidence type="ECO:0000259" key="3">
    <source>
        <dbReference type="Pfam" id="PF11887"/>
    </source>
</evidence>
<protein>
    <submittedName>
        <fullName evidence="4">MCE family protein</fullName>
    </submittedName>
</protein>
<dbReference type="NCBIfam" id="TIGR00996">
    <property type="entry name" value="Mtu_fam_mce"/>
    <property type="match status" value="1"/>
</dbReference>
<dbReference type="Pfam" id="PF11887">
    <property type="entry name" value="Mce4_CUP1"/>
    <property type="match status" value="1"/>
</dbReference>
<evidence type="ECO:0000313" key="5">
    <source>
        <dbReference type="Proteomes" id="UP001500320"/>
    </source>
</evidence>
<feature type="compositionally biased region" description="Low complexity" evidence="1">
    <location>
        <begin position="14"/>
        <end position="31"/>
    </location>
</feature>
<evidence type="ECO:0000259" key="2">
    <source>
        <dbReference type="Pfam" id="PF02470"/>
    </source>
</evidence>
<dbReference type="Proteomes" id="UP001500320">
    <property type="component" value="Unassembled WGS sequence"/>
</dbReference>
<dbReference type="EMBL" id="BAAAUT010000054">
    <property type="protein sequence ID" value="GAA3156753.1"/>
    <property type="molecule type" value="Genomic_DNA"/>
</dbReference>
<proteinExistence type="predicted"/>
<evidence type="ECO:0000313" key="4">
    <source>
        <dbReference type="EMBL" id="GAA3156753.1"/>
    </source>
</evidence>
<dbReference type="InterPro" id="IPR005693">
    <property type="entry name" value="Mce"/>
</dbReference>
<gene>
    <name evidence="4" type="ORF">GCM10010466_54480</name>
</gene>
<dbReference type="InterPro" id="IPR003399">
    <property type="entry name" value="Mce/MlaD"/>
</dbReference>
<keyword evidence="5" id="KW-1185">Reference proteome</keyword>
<sequence length="387" mass="40492">MTGHRRRAADGPRRAAGPGRTAAGRGTRAPAGTGGPSRPVTAAGGPRRLVAVLLALVLPAAAGGCSPPRGGAGPYRLTAYFAAAPSLYEQAKVKVMGLDAGTVEKLTIERDRVRADLLVDGEVPLPADVRAVVAAQNTLGERNVVLHPPWRPGRPRIAPGAVIPLERTDLPVEIDDALEAFTKLTDALDTGTVGEAAGSLADGVRGRGEQINRALSDAAALSRTLAGQDERLVELAGGLNRLAAKLNEREKQVETTIDAFAETSAALAEERERTRRFISGLADLVRRGDVLLEAYQERLPKGTAALAELVLTLKANSESAAEAIAGARGFVDGAVMAWDRKNNVLTFRLVLNAMTRAWLTPLFDALGLGPVPCLPGALSDCAAGRSR</sequence>
<dbReference type="PANTHER" id="PTHR33371">
    <property type="entry name" value="INTERMEMBRANE PHOSPHOLIPID TRANSPORT SYSTEM BINDING PROTEIN MLAD-RELATED"/>
    <property type="match status" value="1"/>
</dbReference>
<evidence type="ECO:0000256" key="1">
    <source>
        <dbReference type="SAM" id="MobiDB-lite"/>
    </source>
</evidence>
<feature type="domain" description="Mce/MlaD" evidence="2">
    <location>
        <begin position="74"/>
        <end position="148"/>
    </location>
</feature>
<accession>A0ABP6NRQ0</accession>
<reference evidence="5" key="1">
    <citation type="journal article" date="2019" name="Int. J. Syst. Evol. Microbiol.">
        <title>The Global Catalogue of Microorganisms (GCM) 10K type strain sequencing project: providing services to taxonomists for standard genome sequencing and annotation.</title>
        <authorList>
            <consortium name="The Broad Institute Genomics Platform"/>
            <consortium name="The Broad Institute Genome Sequencing Center for Infectious Disease"/>
            <person name="Wu L."/>
            <person name="Ma J."/>
        </authorList>
    </citation>
    <scope>NUCLEOTIDE SEQUENCE [LARGE SCALE GENOMIC DNA]</scope>
    <source>
        <strain evidence="5">JCM 9373</strain>
    </source>
</reference>
<dbReference type="InterPro" id="IPR024516">
    <property type="entry name" value="Mce_C"/>
</dbReference>